<evidence type="ECO:0000259" key="1">
    <source>
        <dbReference type="PROSITE" id="PS50198"/>
    </source>
</evidence>
<dbReference type="InterPro" id="IPR046357">
    <property type="entry name" value="PPIase_dom_sf"/>
</dbReference>
<name>A0A382U8E8_9ZZZZ</name>
<accession>A0A382U8E8</accession>
<dbReference type="InterPro" id="IPR000297">
    <property type="entry name" value="PPIase_PpiC"/>
</dbReference>
<dbReference type="PROSITE" id="PS50198">
    <property type="entry name" value="PPIC_PPIASE_2"/>
    <property type="match status" value="1"/>
</dbReference>
<dbReference type="Pfam" id="PF00639">
    <property type="entry name" value="Rotamase"/>
    <property type="match status" value="1"/>
</dbReference>
<protein>
    <recommendedName>
        <fullName evidence="1">PpiC domain-containing protein</fullName>
    </recommendedName>
</protein>
<dbReference type="SUPFAM" id="SSF54534">
    <property type="entry name" value="FKBP-like"/>
    <property type="match status" value="1"/>
</dbReference>
<sequence length="68" mass="7483">MVRIRASQVFTHSIEDAVAAKKALDADEPFNEVVKKYSTCPSKQQGGDLGWMPEEAALSLMGEKITKE</sequence>
<proteinExistence type="predicted"/>
<dbReference type="AlphaFoldDB" id="A0A382U8E8"/>
<feature type="domain" description="PpiC" evidence="1">
    <location>
        <begin position="1"/>
        <end position="68"/>
    </location>
</feature>
<dbReference type="Gene3D" id="3.10.50.40">
    <property type="match status" value="1"/>
</dbReference>
<reference evidence="2" key="1">
    <citation type="submission" date="2018-05" db="EMBL/GenBank/DDBJ databases">
        <authorList>
            <person name="Lanie J.A."/>
            <person name="Ng W.-L."/>
            <person name="Kazmierczak K.M."/>
            <person name="Andrzejewski T.M."/>
            <person name="Davidsen T.M."/>
            <person name="Wayne K.J."/>
            <person name="Tettelin H."/>
            <person name="Glass J.I."/>
            <person name="Rusch D."/>
            <person name="Podicherti R."/>
            <person name="Tsui H.-C.T."/>
            <person name="Winkler M.E."/>
        </authorList>
    </citation>
    <scope>NUCLEOTIDE SEQUENCE</scope>
</reference>
<organism evidence="2">
    <name type="scientific">marine metagenome</name>
    <dbReference type="NCBI Taxonomy" id="408172"/>
    <lineage>
        <taxon>unclassified sequences</taxon>
        <taxon>metagenomes</taxon>
        <taxon>ecological metagenomes</taxon>
    </lineage>
</organism>
<dbReference type="GO" id="GO:0003755">
    <property type="term" value="F:peptidyl-prolyl cis-trans isomerase activity"/>
    <property type="evidence" value="ECO:0007669"/>
    <property type="project" value="InterPro"/>
</dbReference>
<evidence type="ECO:0000313" key="2">
    <source>
        <dbReference type="EMBL" id="SVD30574.1"/>
    </source>
</evidence>
<dbReference type="EMBL" id="UINC01142312">
    <property type="protein sequence ID" value="SVD30574.1"/>
    <property type="molecule type" value="Genomic_DNA"/>
</dbReference>
<feature type="non-terminal residue" evidence="2">
    <location>
        <position position="68"/>
    </location>
</feature>
<gene>
    <name evidence="2" type="ORF">METZ01_LOCUS383428</name>
</gene>